<reference evidence="1 2" key="1">
    <citation type="submission" date="2019-01" db="EMBL/GenBank/DDBJ databases">
        <title>Draft Genome and Complete Hox-Cluster Characterization of the Sterlet Sturgeon (Acipenser ruthenus).</title>
        <authorList>
            <person name="Wei Q."/>
        </authorList>
    </citation>
    <scope>NUCLEOTIDE SEQUENCE [LARGE SCALE GENOMIC DNA]</scope>
    <source>
        <strain evidence="1">WHYD16114868_AA</strain>
        <tissue evidence="1">Blood</tissue>
    </source>
</reference>
<name>A0A444TXU3_ACIRT</name>
<organism evidence="1 2">
    <name type="scientific">Acipenser ruthenus</name>
    <name type="common">Sterlet sturgeon</name>
    <dbReference type="NCBI Taxonomy" id="7906"/>
    <lineage>
        <taxon>Eukaryota</taxon>
        <taxon>Metazoa</taxon>
        <taxon>Chordata</taxon>
        <taxon>Craniata</taxon>
        <taxon>Vertebrata</taxon>
        <taxon>Euteleostomi</taxon>
        <taxon>Actinopterygii</taxon>
        <taxon>Chondrostei</taxon>
        <taxon>Acipenseriformes</taxon>
        <taxon>Acipenseridae</taxon>
        <taxon>Acipenser</taxon>
    </lineage>
</organism>
<dbReference type="InterPro" id="IPR036388">
    <property type="entry name" value="WH-like_DNA-bd_sf"/>
</dbReference>
<protein>
    <recommendedName>
        <fullName evidence="3">Transposase Tc1-like domain-containing protein</fullName>
    </recommendedName>
</protein>
<proteinExistence type="predicted"/>
<dbReference type="SUPFAM" id="SSF46689">
    <property type="entry name" value="Homeodomain-like"/>
    <property type="match status" value="1"/>
</dbReference>
<dbReference type="InterPro" id="IPR009057">
    <property type="entry name" value="Homeodomain-like_sf"/>
</dbReference>
<keyword evidence="2" id="KW-1185">Reference proteome</keyword>
<sequence>LNKKLETTRKIAEGLSLPKSTVWAIIDKHSRTGTTATSSRCGRPRKISAKSGRIIIRAAQITAKDLTQELREDGQEIHKRTIQRYLDKMYVRG</sequence>
<evidence type="ECO:0000313" key="2">
    <source>
        <dbReference type="Proteomes" id="UP000289886"/>
    </source>
</evidence>
<comment type="caution">
    <text evidence="1">The sequence shown here is derived from an EMBL/GenBank/DDBJ whole genome shotgun (WGS) entry which is preliminary data.</text>
</comment>
<gene>
    <name evidence="1" type="ORF">EOD39_2886</name>
</gene>
<dbReference type="Proteomes" id="UP000289886">
    <property type="component" value="Unassembled WGS sequence"/>
</dbReference>
<evidence type="ECO:0008006" key="3">
    <source>
        <dbReference type="Google" id="ProtNLM"/>
    </source>
</evidence>
<dbReference type="Gene3D" id="1.10.10.10">
    <property type="entry name" value="Winged helix-like DNA-binding domain superfamily/Winged helix DNA-binding domain"/>
    <property type="match status" value="1"/>
</dbReference>
<dbReference type="EMBL" id="SCEB01215776">
    <property type="protein sequence ID" value="RXM27763.1"/>
    <property type="molecule type" value="Genomic_DNA"/>
</dbReference>
<accession>A0A444TXU3</accession>
<feature type="non-terminal residue" evidence="1">
    <location>
        <position position="1"/>
    </location>
</feature>
<dbReference type="AlphaFoldDB" id="A0A444TXU3"/>
<evidence type="ECO:0000313" key="1">
    <source>
        <dbReference type="EMBL" id="RXM27763.1"/>
    </source>
</evidence>